<proteinExistence type="predicted"/>
<dbReference type="Pfam" id="PF15009">
    <property type="entry name" value="STING_LBD"/>
    <property type="match status" value="1"/>
</dbReference>
<evidence type="ECO:0000256" key="4">
    <source>
        <dbReference type="ARBA" id="ARBA00023136"/>
    </source>
</evidence>
<dbReference type="Pfam" id="PF23417">
    <property type="entry name" value="STING_TM"/>
    <property type="match status" value="1"/>
</dbReference>
<keyword evidence="3 5" id="KW-1133">Transmembrane helix</keyword>
<dbReference type="CDD" id="cd12146">
    <property type="entry name" value="STING_C"/>
    <property type="match status" value="1"/>
</dbReference>
<dbReference type="AlphaFoldDB" id="A0A8K0CBZ6"/>
<evidence type="ECO:0000256" key="1">
    <source>
        <dbReference type="ARBA" id="ARBA00004141"/>
    </source>
</evidence>
<organism evidence="8 9">
    <name type="scientific">Ignelater luminosus</name>
    <name type="common">Cucubano</name>
    <name type="synonym">Pyrophorus luminosus</name>
    <dbReference type="NCBI Taxonomy" id="2038154"/>
    <lineage>
        <taxon>Eukaryota</taxon>
        <taxon>Metazoa</taxon>
        <taxon>Ecdysozoa</taxon>
        <taxon>Arthropoda</taxon>
        <taxon>Hexapoda</taxon>
        <taxon>Insecta</taxon>
        <taxon>Pterygota</taxon>
        <taxon>Neoptera</taxon>
        <taxon>Endopterygota</taxon>
        <taxon>Coleoptera</taxon>
        <taxon>Polyphaga</taxon>
        <taxon>Elateriformia</taxon>
        <taxon>Elateroidea</taxon>
        <taxon>Elateridae</taxon>
        <taxon>Agrypninae</taxon>
        <taxon>Pyrophorini</taxon>
        <taxon>Ignelater</taxon>
    </lineage>
</organism>
<dbReference type="PANTHER" id="PTHR34339">
    <property type="entry name" value="STIMULATOR OF INTERFERON GENES PROTEIN"/>
    <property type="match status" value="1"/>
</dbReference>
<dbReference type="GO" id="GO:0005776">
    <property type="term" value="C:autophagosome"/>
    <property type="evidence" value="ECO:0007669"/>
    <property type="project" value="TreeGrafter"/>
</dbReference>
<dbReference type="InterPro" id="IPR055434">
    <property type="entry name" value="STING_TM"/>
</dbReference>
<feature type="transmembrane region" description="Helical" evidence="5">
    <location>
        <begin position="92"/>
        <end position="121"/>
    </location>
</feature>
<name>A0A8K0CBZ6_IGNLU</name>
<keyword evidence="4 5" id="KW-0472">Membrane</keyword>
<evidence type="ECO:0000256" key="5">
    <source>
        <dbReference type="SAM" id="Phobius"/>
    </source>
</evidence>
<evidence type="ECO:0000259" key="7">
    <source>
        <dbReference type="Pfam" id="PF23417"/>
    </source>
</evidence>
<dbReference type="GO" id="GO:0000045">
    <property type="term" value="P:autophagosome assembly"/>
    <property type="evidence" value="ECO:0007669"/>
    <property type="project" value="TreeGrafter"/>
</dbReference>
<accession>A0A8K0CBZ6</accession>
<evidence type="ECO:0000256" key="2">
    <source>
        <dbReference type="ARBA" id="ARBA00022692"/>
    </source>
</evidence>
<dbReference type="OrthoDB" id="6053839at2759"/>
<dbReference type="GO" id="GO:0045087">
    <property type="term" value="P:innate immune response"/>
    <property type="evidence" value="ECO:0007669"/>
    <property type="project" value="TreeGrafter"/>
</dbReference>
<dbReference type="EMBL" id="VTPC01090436">
    <property type="protein sequence ID" value="KAF2883324.1"/>
    <property type="molecule type" value="Genomic_DNA"/>
</dbReference>
<dbReference type="PANTHER" id="PTHR34339:SF1">
    <property type="entry name" value="STIMULATOR OF INTERFERON GENES PROTEIN"/>
    <property type="match status" value="1"/>
</dbReference>
<feature type="transmembrane region" description="Helical" evidence="5">
    <location>
        <begin position="133"/>
        <end position="151"/>
    </location>
</feature>
<dbReference type="GO" id="GO:0002218">
    <property type="term" value="P:activation of innate immune response"/>
    <property type="evidence" value="ECO:0007669"/>
    <property type="project" value="InterPro"/>
</dbReference>
<dbReference type="InterPro" id="IPR029158">
    <property type="entry name" value="STING"/>
</dbReference>
<dbReference type="GO" id="GO:0061709">
    <property type="term" value="P:reticulophagy"/>
    <property type="evidence" value="ECO:0007669"/>
    <property type="project" value="TreeGrafter"/>
</dbReference>
<dbReference type="Proteomes" id="UP000801492">
    <property type="component" value="Unassembled WGS sequence"/>
</dbReference>
<evidence type="ECO:0000313" key="8">
    <source>
        <dbReference type="EMBL" id="KAF2883324.1"/>
    </source>
</evidence>
<comment type="subcellular location">
    <subcellularLocation>
        <location evidence="1">Membrane</location>
        <topology evidence="1">Multi-pass membrane protein</topology>
    </subcellularLocation>
</comment>
<sequence>MHCVKQTSKGLAFPSHIPKQRGSRSTIAITLTCILLLLSGSITANKYILFISSAVSCFFLIIFCEELIHRACLLTEELKHLKSRYDNNKSQLLFEVFTMSSLSWTILVLSLFILFIIYFILNENPITIIFQENKFLILVVLISMILLRRVIKLENSPLHDSLQFGELRGADYGSGIAHSFFHGYLRIVLPHTGHQNNKGLREFQKDFEARNDVKFDAYKLFILIPMSTHCPPSIDSEFSPSIEVSKELESKELDRAGVKNRNYKNSVYKIITSSGQKKYVTAEYATPVKTLGEVMKENTQCANIYRKHYKEIVLNFYLTLVDLLKNDEACHDLCEVIYYDDKNKDGSGYRDVGGIILSRIREIMKKTN</sequence>
<evidence type="ECO:0000259" key="6">
    <source>
        <dbReference type="Pfam" id="PF15009"/>
    </source>
</evidence>
<evidence type="ECO:0008006" key="10">
    <source>
        <dbReference type="Google" id="ProtNLM"/>
    </source>
</evidence>
<dbReference type="GO" id="GO:0061507">
    <property type="term" value="F:2',3'-cyclic GMP-AMP binding"/>
    <property type="evidence" value="ECO:0007669"/>
    <property type="project" value="TreeGrafter"/>
</dbReference>
<dbReference type="InterPro" id="IPR033952">
    <property type="entry name" value="STING_C"/>
</dbReference>
<dbReference type="InterPro" id="IPR038623">
    <property type="entry name" value="STING_C_sf"/>
</dbReference>
<dbReference type="InterPro" id="IPR055432">
    <property type="entry name" value="STING_LBD"/>
</dbReference>
<dbReference type="GO" id="GO:0005789">
    <property type="term" value="C:endoplasmic reticulum membrane"/>
    <property type="evidence" value="ECO:0007669"/>
    <property type="project" value="TreeGrafter"/>
</dbReference>
<feature type="transmembrane region" description="Helical" evidence="5">
    <location>
        <begin position="48"/>
        <end position="71"/>
    </location>
</feature>
<keyword evidence="2 5" id="KW-0812">Transmembrane</keyword>
<gene>
    <name evidence="8" type="ORF">ILUMI_22826</name>
</gene>
<feature type="domain" description="STING ligand-binding" evidence="6">
    <location>
        <begin position="171"/>
        <end position="362"/>
    </location>
</feature>
<comment type="caution">
    <text evidence="8">The sequence shown here is derived from an EMBL/GenBank/DDBJ whole genome shotgun (WGS) entry which is preliminary data.</text>
</comment>
<dbReference type="GO" id="GO:0032481">
    <property type="term" value="P:positive regulation of type I interferon production"/>
    <property type="evidence" value="ECO:0007669"/>
    <property type="project" value="InterPro"/>
</dbReference>
<protein>
    <recommendedName>
        <fullName evidence="10">Stimulator of interferon genes protein</fullName>
    </recommendedName>
</protein>
<evidence type="ECO:0000256" key="3">
    <source>
        <dbReference type="ARBA" id="ARBA00022989"/>
    </source>
</evidence>
<reference evidence="8" key="1">
    <citation type="submission" date="2019-08" db="EMBL/GenBank/DDBJ databases">
        <title>The genome of the North American firefly Photinus pyralis.</title>
        <authorList>
            <consortium name="Photinus pyralis genome working group"/>
            <person name="Fallon T.R."/>
            <person name="Sander Lower S.E."/>
            <person name="Weng J.-K."/>
        </authorList>
    </citation>
    <scope>NUCLEOTIDE SEQUENCE</scope>
    <source>
        <strain evidence="8">TRF0915ILg1</strain>
        <tissue evidence="8">Whole body</tissue>
    </source>
</reference>
<feature type="domain" description="STING transmembrane" evidence="7">
    <location>
        <begin position="55"/>
        <end position="117"/>
    </location>
</feature>
<dbReference type="GO" id="GO:0035438">
    <property type="term" value="F:cyclic-di-GMP binding"/>
    <property type="evidence" value="ECO:0007669"/>
    <property type="project" value="InterPro"/>
</dbReference>
<evidence type="ECO:0000313" key="9">
    <source>
        <dbReference type="Proteomes" id="UP000801492"/>
    </source>
</evidence>
<dbReference type="Gene3D" id="3.40.50.12100">
    <property type="entry name" value="Stimulator of interferon genes protein"/>
    <property type="match status" value="1"/>
</dbReference>
<feature type="transmembrane region" description="Helical" evidence="5">
    <location>
        <begin position="25"/>
        <end position="42"/>
    </location>
</feature>
<dbReference type="GO" id="GO:0016239">
    <property type="term" value="P:positive regulation of macroautophagy"/>
    <property type="evidence" value="ECO:0007669"/>
    <property type="project" value="TreeGrafter"/>
</dbReference>
<keyword evidence="9" id="KW-1185">Reference proteome</keyword>